<comment type="catalytic activity">
    <reaction evidence="8">
        <text>(7R,8S)-7,8-diammoniononanoate + CO2 + ATP = (4R,5S)-dethiobiotin + ADP + phosphate + 3 H(+)</text>
        <dbReference type="Rhea" id="RHEA:15805"/>
        <dbReference type="ChEBI" id="CHEBI:15378"/>
        <dbReference type="ChEBI" id="CHEBI:16526"/>
        <dbReference type="ChEBI" id="CHEBI:30616"/>
        <dbReference type="ChEBI" id="CHEBI:43474"/>
        <dbReference type="ChEBI" id="CHEBI:149469"/>
        <dbReference type="ChEBI" id="CHEBI:149473"/>
        <dbReference type="ChEBI" id="CHEBI:456216"/>
        <dbReference type="EC" id="6.3.3.3"/>
    </reaction>
</comment>
<dbReference type="NCBIfam" id="TIGR00347">
    <property type="entry name" value="bioD"/>
    <property type="match status" value="1"/>
</dbReference>
<keyword evidence="6 8" id="KW-0067">ATP-binding</keyword>
<keyword evidence="2 8" id="KW-0436">Ligase</keyword>
<evidence type="ECO:0000256" key="3">
    <source>
        <dbReference type="ARBA" id="ARBA00022723"/>
    </source>
</evidence>
<organism evidence="9 10">
    <name type="scientific">Psychrosphaera ytuae</name>
    <dbReference type="NCBI Taxonomy" id="2820710"/>
    <lineage>
        <taxon>Bacteria</taxon>
        <taxon>Pseudomonadati</taxon>
        <taxon>Pseudomonadota</taxon>
        <taxon>Gammaproteobacteria</taxon>
        <taxon>Alteromonadales</taxon>
        <taxon>Pseudoalteromonadaceae</taxon>
        <taxon>Psychrosphaera</taxon>
    </lineage>
</organism>
<evidence type="ECO:0000256" key="1">
    <source>
        <dbReference type="ARBA" id="ARBA00022490"/>
    </source>
</evidence>
<dbReference type="PANTHER" id="PTHR43210">
    <property type="entry name" value="DETHIOBIOTIN SYNTHETASE"/>
    <property type="match status" value="1"/>
</dbReference>
<feature type="active site" evidence="8">
    <location>
        <position position="45"/>
    </location>
</feature>
<dbReference type="Pfam" id="PF13500">
    <property type="entry name" value="AAA_26"/>
    <property type="match status" value="1"/>
</dbReference>
<evidence type="ECO:0000256" key="8">
    <source>
        <dbReference type="HAMAP-Rule" id="MF_00336"/>
    </source>
</evidence>
<comment type="pathway">
    <text evidence="8">Cofactor biosynthesis; biotin biosynthesis; biotin from 7,8-diaminononanoate: step 1/2.</text>
</comment>
<keyword evidence="7 8" id="KW-0460">Magnesium</keyword>
<dbReference type="EMBL" id="CP072110">
    <property type="protein sequence ID" value="QTH64340.1"/>
    <property type="molecule type" value="Genomic_DNA"/>
</dbReference>
<feature type="binding site" evidence="8">
    <location>
        <begin position="131"/>
        <end position="134"/>
    </location>
    <ligand>
        <name>ATP</name>
        <dbReference type="ChEBI" id="CHEBI:30616"/>
    </ligand>
</feature>
<comment type="subunit">
    <text evidence="8">Homodimer.</text>
</comment>
<comment type="cofactor">
    <cofactor evidence="8">
        <name>Mg(2+)</name>
        <dbReference type="ChEBI" id="CHEBI:18420"/>
    </cofactor>
</comment>
<dbReference type="Proteomes" id="UP000682739">
    <property type="component" value="Chromosome"/>
</dbReference>
<dbReference type="SUPFAM" id="SSF52540">
    <property type="entry name" value="P-loop containing nucleoside triphosphate hydrolases"/>
    <property type="match status" value="1"/>
</dbReference>
<accession>A0A975DBY5</accession>
<dbReference type="CDD" id="cd03109">
    <property type="entry name" value="DTBS"/>
    <property type="match status" value="1"/>
</dbReference>
<feature type="binding site" evidence="8">
    <location>
        <begin position="20"/>
        <end position="25"/>
    </location>
    <ligand>
        <name>ATP</name>
        <dbReference type="ChEBI" id="CHEBI:30616"/>
    </ligand>
</feature>
<keyword evidence="5 8" id="KW-0093">Biotin biosynthesis</keyword>
<evidence type="ECO:0000256" key="2">
    <source>
        <dbReference type="ARBA" id="ARBA00022598"/>
    </source>
</evidence>
<dbReference type="GO" id="GO:0004141">
    <property type="term" value="F:dethiobiotin synthase activity"/>
    <property type="evidence" value="ECO:0007669"/>
    <property type="project" value="UniProtKB-UniRule"/>
</dbReference>
<dbReference type="GO" id="GO:0005829">
    <property type="term" value="C:cytosol"/>
    <property type="evidence" value="ECO:0007669"/>
    <property type="project" value="TreeGrafter"/>
</dbReference>
<evidence type="ECO:0000256" key="6">
    <source>
        <dbReference type="ARBA" id="ARBA00022840"/>
    </source>
</evidence>
<evidence type="ECO:0000313" key="9">
    <source>
        <dbReference type="EMBL" id="QTH64340.1"/>
    </source>
</evidence>
<protein>
    <recommendedName>
        <fullName evidence="8">ATP-dependent dethiobiotin synthetase BioD</fullName>
        <ecNumber evidence="8">6.3.3.3</ecNumber>
    </recommendedName>
    <alternativeName>
        <fullName evidence="8">DTB synthetase</fullName>
        <shortName evidence="8">DTBS</shortName>
    </alternativeName>
    <alternativeName>
        <fullName evidence="8">Dethiobiotin synthase</fullName>
    </alternativeName>
</protein>
<name>A0A975DBY5_9GAMM</name>
<dbReference type="GO" id="GO:0042803">
    <property type="term" value="F:protein homodimerization activity"/>
    <property type="evidence" value="ECO:0007669"/>
    <property type="project" value="UniProtKB-ARBA"/>
</dbReference>
<feature type="binding site" evidence="8">
    <location>
        <position position="131"/>
    </location>
    <ligand>
        <name>Mg(2+)</name>
        <dbReference type="ChEBI" id="CHEBI:18420"/>
    </ligand>
</feature>
<dbReference type="InterPro" id="IPR027417">
    <property type="entry name" value="P-loop_NTPase"/>
</dbReference>
<feature type="binding site" evidence="8">
    <location>
        <position position="66"/>
    </location>
    <ligand>
        <name>ATP</name>
        <dbReference type="ChEBI" id="CHEBI:30616"/>
    </ligand>
</feature>
<feature type="binding site" evidence="8">
    <location>
        <position position="66"/>
    </location>
    <ligand>
        <name>Mg(2+)</name>
        <dbReference type="ChEBI" id="CHEBI:18420"/>
    </ligand>
</feature>
<comment type="similarity">
    <text evidence="8">Belongs to the dethiobiotin synthetase family.</text>
</comment>
<dbReference type="RefSeq" id="WP_208832395.1">
    <property type="nucleotide sequence ID" value="NZ_CP072110.1"/>
</dbReference>
<evidence type="ECO:0000313" key="10">
    <source>
        <dbReference type="Proteomes" id="UP000682739"/>
    </source>
</evidence>
<gene>
    <name evidence="8 9" type="primary">bioD</name>
    <name evidence="9" type="ORF">J1N51_02315</name>
</gene>
<dbReference type="KEGG" id="psym:J1N51_02315"/>
<dbReference type="EC" id="6.3.3.3" evidence="8"/>
<keyword evidence="3 8" id="KW-0479">Metal-binding</keyword>
<evidence type="ECO:0000256" key="7">
    <source>
        <dbReference type="ARBA" id="ARBA00022842"/>
    </source>
</evidence>
<keyword evidence="10" id="KW-1185">Reference proteome</keyword>
<evidence type="ECO:0000256" key="5">
    <source>
        <dbReference type="ARBA" id="ARBA00022756"/>
    </source>
</evidence>
<dbReference type="PIRSF" id="PIRSF006755">
    <property type="entry name" value="DTB_synth"/>
    <property type="match status" value="1"/>
</dbReference>
<dbReference type="GO" id="GO:0005524">
    <property type="term" value="F:ATP binding"/>
    <property type="evidence" value="ECO:0007669"/>
    <property type="project" value="UniProtKB-UniRule"/>
</dbReference>
<dbReference type="FunFam" id="3.40.50.300:FF:000292">
    <property type="entry name" value="ATP-dependent dethiobiotin synthetase BioD"/>
    <property type="match status" value="1"/>
</dbReference>
<keyword evidence="1 8" id="KW-0963">Cytoplasm</keyword>
<keyword evidence="4 8" id="KW-0547">Nucleotide-binding</keyword>
<dbReference type="AlphaFoldDB" id="A0A975DBY5"/>
<dbReference type="PANTHER" id="PTHR43210:SF5">
    <property type="entry name" value="DETHIOBIOTIN SYNTHETASE"/>
    <property type="match status" value="1"/>
</dbReference>
<sequence length="230" mass="25527">MSNTVFQQYPILFVTGTDTEVGKTFVSCKLIESANKQKRVVFPFKPISAGTGEYTVNGKSQIVNEDAFKLWQASDGKFELEDINPIVFDEPIAPHIAAKRSLRCLSLDLLDQHWQQTQNAIQHQVDNILVEGAGGWLLPLNDDELLSDWVAQQKLPVLLVVGIRLGCLNHAMLTAQAVTASGCKLAGWVANFVEPETQVARENVNFLNQKLKKLYGIDCVMEVGFDSTHN</sequence>
<comment type="caution">
    <text evidence="8">Lacks conserved residue(s) required for the propagation of feature annotation.</text>
</comment>
<dbReference type="InterPro" id="IPR004472">
    <property type="entry name" value="DTB_synth_BioD"/>
</dbReference>
<comment type="subcellular location">
    <subcellularLocation>
        <location evidence="8">Cytoplasm</location>
    </subcellularLocation>
</comment>
<dbReference type="HAMAP" id="MF_00336">
    <property type="entry name" value="BioD"/>
    <property type="match status" value="1"/>
</dbReference>
<dbReference type="Gene3D" id="3.40.50.300">
    <property type="entry name" value="P-loop containing nucleotide triphosphate hydrolases"/>
    <property type="match status" value="1"/>
</dbReference>
<feature type="binding site" evidence="8">
    <location>
        <position position="24"/>
    </location>
    <ligand>
        <name>Mg(2+)</name>
        <dbReference type="ChEBI" id="CHEBI:18420"/>
    </ligand>
</feature>
<reference evidence="9" key="1">
    <citation type="submission" date="2021-03" db="EMBL/GenBank/DDBJ databases">
        <title>Description of Psychrosphaera ytuae sp. nov. isolated from deep sea sediment of South China Sea.</title>
        <authorList>
            <person name="Zhang J."/>
            <person name="Xu X.-D."/>
        </authorList>
    </citation>
    <scope>NUCLEOTIDE SEQUENCE</scope>
    <source>
        <strain evidence="9">MTZ26</strain>
    </source>
</reference>
<proteinExistence type="inferred from homology"/>
<evidence type="ECO:0000256" key="4">
    <source>
        <dbReference type="ARBA" id="ARBA00022741"/>
    </source>
</evidence>
<dbReference type="GO" id="GO:0000287">
    <property type="term" value="F:magnesium ion binding"/>
    <property type="evidence" value="ECO:0007669"/>
    <property type="project" value="UniProtKB-UniRule"/>
</dbReference>
<comment type="function">
    <text evidence="8">Catalyzes a mechanistically unusual reaction, the ATP-dependent insertion of CO2 between the N7 and N8 nitrogen atoms of 7,8-diaminopelargonic acid (DAPA, also called 7,8-diammoniononanoate) to form a ureido ring.</text>
</comment>
<dbReference type="GO" id="GO:0009102">
    <property type="term" value="P:biotin biosynthetic process"/>
    <property type="evidence" value="ECO:0007669"/>
    <property type="project" value="UniProtKB-UniRule"/>
</dbReference>